<reference evidence="2" key="1">
    <citation type="journal article" date="2023" name="Mol. Ecol. Resour.">
        <title>Chromosome-level genome assembly of a triploid poplar Populus alba 'Berolinensis'.</title>
        <authorList>
            <person name="Chen S."/>
            <person name="Yu Y."/>
            <person name="Wang X."/>
            <person name="Wang S."/>
            <person name="Zhang T."/>
            <person name="Zhou Y."/>
            <person name="He R."/>
            <person name="Meng N."/>
            <person name="Wang Y."/>
            <person name="Liu W."/>
            <person name="Liu Z."/>
            <person name="Liu J."/>
            <person name="Guo Q."/>
            <person name="Huang H."/>
            <person name="Sederoff R.R."/>
            <person name="Wang G."/>
            <person name="Qu G."/>
            <person name="Chen S."/>
        </authorList>
    </citation>
    <scope>NUCLEOTIDE SEQUENCE</scope>
    <source>
        <strain evidence="2">SC-2020</strain>
    </source>
</reference>
<organism evidence="2 3">
    <name type="scientific">Populus alba x Populus x berolinensis</name>
    <dbReference type="NCBI Taxonomy" id="444605"/>
    <lineage>
        <taxon>Eukaryota</taxon>
        <taxon>Viridiplantae</taxon>
        <taxon>Streptophyta</taxon>
        <taxon>Embryophyta</taxon>
        <taxon>Tracheophyta</taxon>
        <taxon>Spermatophyta</taxon>
        <taxon>Magnoliopsida</taxon>
        <taxon>eudicotyledons</taxon>
        <taxon>Gunneridae</taxon>
        <taxon>Pentapetalae</taxon>
        <taxon>rosids</taxon>
        <taxon>fabids</taxon>
        <taxon>Malpighiales</taxon>
        <taxon>Salicaceae</taxon>
        <taxon>Saliceae</taxon>
        <taxon>Populus</taxon>
    </lineage>
</organism>
<dbReference type="Proteomes" id="UP001164929">
    <property type="component" value="Chromosome 12"/>
</dbReference>
<dbReference type="EMBL" id="JAQIZT010000012">
    <property type="protein sequence ID" value="KAJ6976752.1"/>
    <property type="molecule type" value="Genomic_DNA"/>
</dbReference>
<gene>
    <name evidence="2" type="ORF">NC653_028807</name>
</gene>
<feature type="transmembrane region" description="Helical" evidence="1">
    <location>
        <begin position="458"/>
        <end position="483"/>
    </location>
</feature>
<keyword evidence="1" id="KW-0812">Transmembrane</keyword>
<dbReference type="PANTHER" id="PTHR31170:SF9">
    <property type="entry name" value="PROTEIN, PUTATIVE (DUF247)-RELATED"/>
    <property type="match status" value="1"/>
</dbReference>
<dbReference type="InterPro" id="IPR004158">
    <property type="entry name" value="DUF247_pln"/>
</dbReference>
<dbReference type="AlphaFoldDB" id="A0AAD6M102"/>
<accession>A0AAD6M102</accession>
<proteinExistence type="predicted"/>
<name>A0AAD6M102_9ROSI</name>
<dbReference type="PANTHER" id="PTHR31170">
    <property type="entry name" value="BNAC04G53230D PROTEIN"/>
    <property type="match status" value="1"/>
</dbReference>
<evidence type="ECO:0000313" key="2">
    <source>
        <dbReference type="EMBL" id="KAJ6976752.1"/>
    </source>
</evidence>
<keyword evidence="3" id="KW-1185">Reference proteome</keyword>
<comment type="caution">
    <text evidence="2">The sequence shown here is derived from an EMBL/GenBank/DDBJ whole genome shotgun (WGS) entry which is preliminary data.</text>
</comment>
<protein>
    <submittedName>
        <fullName evidence="2">Uncharacterized protein</fullName>
    </submittedName>
</protein>
<keyword evidence="1" id="KW-1133">Transmembrane helix</keyword>
<keyword evidence="1" id="KW-0472">Membrane</keyword>
<evidence type="ECO:0000256" key="1">
    <source>
        <dbReference type="SAM" id="Phobius"/>
    </source>
</evidence>
<evidence type="ECO:0000313" key="3">
    <source>
        <dbReference type="Proteomes" id="UP001164929"/>
    </source>
</evidence>
<sequence length="485" mass="56136">MGENDRLKIPSIPIEKLRQDILIIIRDDSETSFRSEQCIYEVPSALRDRKEDAYTPRVISIGPVHHFSEKLVAMEIQKRRYLKEFCRLRVEREQEELLGTLLRTISGQEDHIRRCYAADSSKLLRTISGQEDHICRCDAADSSKLLRTISGQEDHICRCDAADSSKLTSDQFVKMVLLDAVFIFELFLRNEEYLGDNSKYQDDFIIGQPWLRAAIRRDLILLENQLPFSTLNDLYDCAMSKTDCKSFVDLSCRYFDKYKRNSKPSKKILHFTDLVRCFLSFKHPDLKIDQKAEPIKTLYSATMLHQAGIKFKPLPKVSLLDIRAWKPLSKVQTQLSDKKGKLLMPSLEIDNNTECLLRNLIALEQLHYPGEEYICRYVKLLDFLVDLENDVDLLIENKVIVSKLGDSKAVAELINGLCREMVEVSSTFDPLSKLLNDYYDSSWNKNKAYLVSVYFKNIWTGTGTVVGSLILFVTVTRFILYLLRY</sequence>
<dbReference type="Pfam" id="PF03140">
    <property type="entry name" value="DUF247"/>
    <property type="match status" value="1"/>
</dbReference>